<evidence type="ECO:0000256" key="1">
    <source>
        <dbReference type="ARBA" id="ARBA00004123"/>
    </source>
</evidence>
<dbReference type="PANTHER" id="PTHR31319:SF110">
    <property type="entry name" value="CCT MOTIF FAMILY PROTEIN"/>
    <property type="match status" value="1"/>
</dbReference>
<feature type="region of interest" description="Disordered" evidence="4">
    <location>
        <begin position="359"/>
        <end position="399"/>
    </location>
</feature>
<keyword evidence="2 3" id="KW-0539">Nucleus</keyword>
<dbReference type="InterPro" id="IPR045281">
    <property type="entry name" value="CONSTANS-like"/>
</dbReference>
<dbReference type="PANTHER" id="PTHR31319">
    <property type="entry name" value="ZINC FINGER PROTEIN CONSTANS-LIKE 4"/>
    <property type="match status" value="1"/>
</dbReference>
<evidence type="ECO:0000256" key="3">
    <source>
        <dbReference type="PROSITE-ProRule" id="PRU00357"/>
    </source>
</evidence>
<evidence type="ECO:0000256" key="4">
    <source>
        <dbReference type="SAM" id="MobiDB-lite"/>
    </source>
</evidence>
<evidence type="ECO:0000259" key="5">
    <source>
        <dbReference type="PROSITE" id="PS51017"/>
    </source>
</evidence>
<comment type="subcellular location">
    <subcellularLocation>
        <location evidence="1 3">Nucleus</location>
    </subcellularLocation>
</comment>
<evidence type="ECO:0000256" key="2">
    <source>
        <dbReference type="ARBA" id="ARBA00023242"/>
    </source>
</evidence>
<sequence>MIEDVIRDPEQVQLPIEELSSPLSAQLLEYCEAELLGSEIIRSSETTSSSNRCYEDNAFNNHVCLPPDAENISSFQDNNGSGNVNSTTLMTAPSTSNNVSTNIAQNSNSNFSALFDDSPVDEVDDISASIDFSTSPPFYVPPFSGAAQQEHQFDFSPPQPQIPLTDHVVNGIISPYAPPSTNQAGGMLRQALPPIVEDCLSSVPSYLPLSRPSPSCAFLGPNNCGAHSPIPGNLSGALCGDTSGMFLGSLLELQAPELDFRGDGARMYYPNPNQQILINQGDIQAFNIESQKLLNGPASSSSPLATEVSNFEDSAYKVGKLSTEERKEKIHRYMKKRNERNFSKKIKYACRKTLADSRPRVRGRFAKNDELGEASRPSSSNHDDDDDDEQVAVKEEEEVMDSSDIFAHISGLNSFKCNYPIQSWIGPTSGY</sequence>
<dbReference type="GO" id="GO:0009909">
    <property type="term" value="P:regulation of flower development"/>
    <property type="evidence" value="ECO:0007669"/>
    <property type="project" value="InterPro"/>
</dbReference>
<evidence type="ECO:0000313" key="7">
    <source>
        <dbReference type="RefSeq" id="XP_030534003.1"/>
    </source>
</evidence>
<dbReference type="PROSITE" id="PS51017">
    <property type="entry name" value="CCT"/>
    <property type="match status" value="1"/>
</dbReference>
<feature type="domain" description="CCT" evidence="5">
    <location>
        <begin position="326"/>
        <end position="368"/>
    </location>
</feature>
<dbReference type="OrthoDB" id="153872at2759"/>
<dbReference type="AlphaFoldDB" id="A0A8B8PIM3"/>
<accession>A0A8B8PIM3</accession>
<dbReference type="Proteomes" id="UP000827889">
    <property type="component" value="Chromosome 1"/>
</dbReference>
<evidence type="ECO:0000313" key="6">
    <source>
        <dbReference type="Proteomes" id="UP000827889"/>
    </source>
</evidence>
<reference evidence="6" key="1">
    <citation type="submission" date="2025-05" db="UniProtKB">
        <authorList>
            <consortium name="RefSeq"/>
        </authorList>
    </citation>
    <scope>NUCLEOTIDE SEQUENCE [LARGE SCALE GENOMIC DNA]</scope>
</reference>
<feature type="compositionally biased region" description="Acidic residues" evidence="4">
    <location>
        <begin position="383"/>
        <end position="399"/>
    </location>
</feature>
<gene>
    <name evidence="7" type="primary">LOC115743389</name>
</gene>
<name>A0A8B8PIM3_9MYRT</name>
<dbReference type="InterPro" id="IPR010402">
    <property type="entry name" value="CCT_domain"/>
</dbReference>
<dbReference type="GO" id="GO:0003700">
    <property type="term" value="F:DNA-binding transcription factor activity"/>
    <property type="evidence" value="ECO:0007669"/>
    <property type="project" value="TreeGrafter"/>
</dbReference>
<dbReference type="Pfam" id="PF06203">
    <property type="entry name" value="CCT"/>
    <property type="match status" value="1"/>
</dbReference>
<proteinExistence type="predicted"/>
<organism evidence="6 7">
    <name type="scientific">Rhodamnia argentea</name>
    <dbReference type="NCBI Taxonomy" id="178133"/>
    <lineage>
        <taxon>Eukaryota</taxon>
        <taxon>Viridiplantae</taxon>
        <taxon>Streptophyta</taxon>
        <taxon>Embryophyta</taxon>
        <taxon>Tracheophyta</taxon>
        <taxon>Spermatophyta</taxon>
        <taxon>Magnoliopsida</taxon>
        <taxon>eudicotyledons</taxon>
        <taxon>Gunneridae</taxon>
        <taxon>Pentapetalae</taxon>
        <taxon>rosids</taxon>
        <taxon>malvids</taxon>
        <taxon>Myrtales</taxon>
        <taxon>Myrtaceae</taxon>
        <taxon>Myrtoideae</taxon>
        <taxon>Myrteae</taxon>
        <taxon>Australasian group</taxon>
        <taxon>Rhodamnia</taxon>
    </lineage>
</organism>
<dbReference type="RefSeq" id="XP_030534003.1">
    <property type="nucleotide sequence ID" value="XM_030678143.2"/>
</dbReference>
<reference evidence="7" key="2">
    <citation type="submission" date="2025-08" db="UniProtKB">
        <authorList>
            <consortium name="RefSeq"/>
        </authorList>
    </citation>
    <scope>IDENTIFICATION</scope>
    <source>
        <tissue evidence="7">Leaf</tissue>
    </source>
</reference>
<dbReference type="GeneID" id="115743389"/>
<dbReference type="KEGG" id="rarg:115743389"/>
<protein>
    <submittedName>
        <fullName evidence="7">Uncharacterized protein LOC115743389 isoform X1</fullName>
    </submittedName>
</protein>
<keyword evidence="6" id="KW-1185">Reference proteome</keyword>
<dbReference type="GO" id="GO:0005634">
    <property type="term" value="C:nucleus"/>
    <property type="evidence" value="ECO:0007669"/>
    <property type="project" value="UniProtKB-SubCell"/>
</dbReference>